<name>A0A928TQD7_UNCKA</name>
<evidence type="ECO:0000313" key="3">
    <source>
        <dbReference type="EMBL" id="MBE7525327.1"/>
    </source>
</evidence>
<keyword evidence="2" id="KW-0472">Membrane</keyword>
<gene>
    <name evidence="3" type="ORF">HS096_02990</name>
</gene>
<evidence type="ECO:0000313" key="4">
    <source>
        <dbReference type="Proteomes" id="UP000710385"/>
    </source>
</evidence>
<dbReference type="EMBL" id="JABTTY010000001">
    <property type="protein sequence ID" value="MBE7525327.1"/>
    <property type="molecule type" value="Genomic_DNA"/>
</dbReference>
<organism evidence="3 4">
    <name type="scientific">candidate division WWE3 bacterium</name>
    <dbReference type="NCBI Taxonomy" id="2053526"/>
    <lineage>
        <taxon>Bacteria</taxon>
        <taxon>Katanobacteria</taxon>
    </lineage>
</organism>
<keyword evidence="2" id="KW-0812">Transmembrane</keyword>
<evidence type="ECO:0008006" key="5">
    <source>
        <dbReference type="Google" id="ProtNLM"/>
    </source>
</evidence>
<feature type="region of interest" description="Disordered" evidence="1">
    <location>
        <begin position="107"/>
        <end position="126"/>
    </location>
</feature>
<protein>
    <recommendedName>
        <fullName evidence="5">Transmembrane protein</fullName>
    </recommendedName>
</protein>
<evidence type="ECO:0000256" key="1">
    <source>
        <dbReference type="SAM" id="MobiDB-lite"/>
    </source>
</evidence>
<sequence length="195" mass="20461">MPRISRSSGSKRRVQGPASVSSVGTPFSETPRILTSEEKRELILAHAAARAPRDPVQQASLFAGVMIAVLAIGAGWWATVRIQVQASVHGGSQSLRELTKELETFTEEAKTNPVVNPPELPGPTTAAQAAQFTKFLQAVLEGATGTPAERRGDLLAPEASTSVPSAEPDPSPETRPSGFPFVHPSSTGLTPDSSS</sequence>
<dbReference type="AlphaFoldDB" id="A0A928TQD7"/>
<feature type="compositionally biased region" description="Polar residues" evidence="1">
    <location>
        <begin position="18"/>
        <end position="28"/>
    </location>
</feature>
<feature type="transmembrane region" description="Helical" evidence="2">
    <location>
        <begin position="59"/>
        <end position="78"/>
    </location>
</feature>
<feature type="region of interest" description="Disordered" evidence="1">
    <location>
        <begin position="146"/>
        <end position="195"/>
    </location>
</feature>
<comment type="caution">
    <text evidence="3">The sequence shown here is derived from an EMBL/GenBank/DDBJ whole genome shotgun (WGS) entry which is preliminary data.</text>
</comment>
<accession>A0A928TQD7</accession>
<evidence type="ECO:0000256" key="2">
    <source>
        <dbReference type="SAM" id="Phobius"/>
    </source>
</evidence>
<proteinExistence type="predicted"/>
<dbReference type="Proteomes" id="UP000710385">
    <property type="component" value="Unassembled WGS sequence"/>
</dbReference>
<reference evidence="3" key="1">
    <citation type="submission" date="2020-05" db="EMBL/GenBank/DDBJ databases">
        <title>High-Quality Genomes of Partial-Nitritation/Anammox System by Hierarchical Clustering Based Hybrid Assembly.</title>
        <authorList>
            <person name="Liu L."/>
            <person name="Wang Y."/>
            <person name="Che Y."/>
            <person name="Chen Y."/>
            <person name="Xia Y."/>
            <person name="Luo R."/>
            <person name="Cheng S.H."/>
            <person name="Zheng C."/>
            <person name="Zhang T."/>
        </authorList>
    </citation>
    <scope>NUCLEOTIDE SEQUENCE</scope>
    <source>
        <strain evidence="3">H1_PAT1</strain>
    </source>
</reference>
<keyword evidence="2" id="KW-1133">Transmembrane helix</keyword>
<feature type="compositionally biased region" description="Polar residues" evidence="1">
    <location>
        <begin position="184"/>
        <end position="195"/>
    </location>
</feature>
<feature type="region of interest" description="Disordered" evidence="1">
    <location>
        <begin position="1"/>
        <end position="32"/>
    </location>
</feature>